<evidence type="ECO:0000313" key="3">
    <source>
        <dbReference type="EMBL" id="KAI7739192.1"/>
    </source>
</evidence>
<dbReference type="Proteomes" id="UP001206925">
    <property type="component" value="Unassembled WGS sequence"/>
</dbReference>
<evidence type="ECO:0000313" key="4">
    <source>
        <dbReference type="Proteomes" id="UP001206925"/>
    </source>
</evidence>
<name>A0AAD5CCN0_AMBAR</name>
<feature type="signal peptide" evidence="2">
    <location>
        <begin position="1"/>
        <end position="26"/>
    </location>
</feature>
<keyword evidence="2" id="KW-0732">Signal</keyword>
<keyword evidence="4" id="KW-1185">Reference proteome</keyword>
<evidence type="ECO:0000256" key="1">
    <source>
        <dbReference type="SAM" id="MobiDB-lite"/>
    </source>
</evidence>
<evidence type="ECO:0000256" key="2">
    <source>
        <dbReference type="SAM" id="SignalP"/>
    </source>
</evidence>
<dbReference type="EMBL" id="JAMZMK010008661">
    <property type="protein sequence ID" value="KAI7739192.1"/>
    <property type="molecule type" value="Genomic_DNA"/>
</dbReference>
<sequence>RRGRSRCLTTLHTVIRALTVVVRVVAIDFDISKHWAEPILYGTQEDWSTNLKTILECPVFYKRRPNSTGIYELNFDEDEERLFSCAISKVEVVASTGPGVRFFQLYAMIESVHVVENHVSDQVVEPSEESQGEVVLDPPKNVTLGPSHL</sequence>
<protein>
    <submittedName>
        <fullName evidence="3">Uncharacterized protein</fullName>
    </submittedName>
</protein>
<dbReference type="AlphaFoldDB" id="A0AAD5CCN0"/>
<proteinExistence type="predicted"/>
<comment type="caution">
    <text evidence="3">The sequence shown here is derived from an EMBL/GenBank/DDBJ whole genome shotgun (WGS) entry which is preliminary data.</text>
</comment>
<feature type="chain" id="PRO_5042093758" evidence="2">
    <location>
        <begin position="27"/>
        <end position="149"/>
    </location>
</feature>
<feature type="non-terminal residue" evidence="3">
    <location>
        <position position="1"/>
    </location>
</feature>
<feature type="region of interest" description="Disordered" evidence="1">
    <location>
        <begin position="127"/>
        <end position="149"/>
    </location>
</feature>
<organism evidence="3 4">
    <name type="scientific">Ambrosia artemisiifolia</name>
    <name type="common">Common ragweed</name>
    <dbReference type="NCBI Taxonomy" id="4212"/>
    <lineage>
        <taxon>Eukaryota</taxon>
        <taxon>Viridiplantae</taxon>
        <taxon>Streptophyta</taxon>
        <taxon>Embryophyta</taxon>
        <taxon>Tracheophyta</taxon>
        <taxon>Spermatophyta</taxon>
        <taxon>Magnoliopsida</taxon>
        <taxon>eudicotyledons</taxon>
        <taxon>Gunneridae</taxon>
        <taxon>Pentapetalae</taxon>
        <taxon>asterids</taxon>
        <taxon>campanulids</taxon>
        <taxon>Asterales</taxon>
        <taxon>Asteraceae</taxon>
        <taxon>Asteroideae</taxon>
        <taxon>Heliantheae alliance</taxon>
        <taxon>Heliantheae</taxon>
        <taxon>Ambrosia</taxon>
    </lineage>
</organism>
<reference evidence="3" key="1">
    <citation type="submission" date="2022-06" db="EMBL/GenBank/DDBJ databases">
        <title>Uncovering the hologenomic basis of an extraordinary plant invasion.</title>
        <authorList>
            <person name="Bieker V.C."/>
            <person name="Martin M.D."/>
            <person name="Gilbert T."/>
            <person name="Hodgins K."/>
            <person name="Battlay P."/>
            <person name="Petersen B."/>
            <person name="Wilson J."/>
        </authorList>
    </citation>
    <scope>NUCLEOTIDE SEQUENCE</scope>
    <source>
        <strain evidence="3">AA19_3_7</strain>
        <tissue evidence="3">Leaf</tissue>
    </source>
</reference>
<accession>A0AAD5CCN0</accession>
<gene>
    <name evidence="3" type="ORF">M8C21_017163</name>
</gene>